<dbReference type="OrthoDB" id="441812at2759"/>
<dbReference type="PANTHER" id="PTHR13271">
    <property type="entry name" value="UNCHARACTERIZED PUTATIVE METHYLTRANSFERASE"/>
    <property type="match status" value="1"/>
</dbReference>
<dbReference type="CDD" id="cd10527">
    <property type="entry name" value="SET_LSMT"/>
    <property type="match status" value="1"/>
</dbReference>
<evidence type="ECO:0000313" key="2">
    <source>
        <dbReference type="Proteomes" id="UP000054107"/>
    </source>
</evidence>
<dbReference type="SUPFAM" id="SSF82199">
    <property type="entry name" value="SET domain"/>
    <property type="match status" value="1"/>
</dbReference>
<protein>
    <submittedName>
        <fullName evidence="1">Uncharacterized protein</fullName>
    </submittedName>
</protein>
<gene>
    <name evidence="1" type="primary">PARPA_01325.1 scaffold 1359</name>
</gene>
<dbReference type="EMBL" id="LN719426">
    <property type="protein sequence ID" value="CEP08016.1"/>
    <property type="molecule type" value="Genomic_DNA"/>
</dbReference>
<dbReference type="STRING" id="35722.A0A0B7MQ10"/>
<dbReference type="AlphaFoldDB" id="A0A0B7MQ10"/>
<keyword evidence="2" id="KW-1185">Reference proteome</keyword>
<reference evidence="1 2" key="1">
    <citation type="submission" date="2014-09" db="EMBL/GenBank/DDBJ databases">
        <authorList>
            <person name="Ellenberger Sabrina"/>
        </authorList>
    </citation>
    <scope>NUCLEOTIDE SEQUENCE [LARGE SCALE GENOMIC DNA]</scope>
    <source>
        <strain evidence="1 2">CBS 412.66</strain>
    </source>
</reference>
<dbReference type="GO" id="GO:0016279">
    <property type="term" value="F:protein-lysine N-methyltransferase activity"/>
    <property type="evidence" value="ECO:0007669"/>
    <property type="project" value="UniProtKB-ARBA"/>
</dbReference>
<dbReference type="InterPro" id="IPR050600">
    <property type="entry name" value="SETD3_SETD6_MTase"/>
</dbReference>
<proteinExistence type="predicted"/>
<organism evidence="1 2">
    <name type="scientific">Parasitella parasitica</name>
    <dbReference type="NCBI Taxonomy" id="35722"/>
    <lineage>
        <taxon>Eukaryota</taxon>
        <taxon>Fungi</taxon>
        <taxon>Fungi incertae sedis</taxon>
        <taxon>Mucoromycota</taxon>
        <taxon>Mucoromycotina</taxon>
        <taxon>Mucoromycetes</taxon>
        <taxon>Mucorales</taxon>
        <taxon>Mucorineae</taxon>
        <taxon>Mucoraceae</taxon>
        <taxon>Parasitella</taxon>
    </lineage>
</organism>
<name>A0A0B7MQ10_9FUNG</name>
<evidence type="ECO:0000313" key="1">
    <source>
        <dbReference type="EMBL" id="CEP08016.1"/>
    </source>
</evidence>
<accession>A0A0B7MQ10</accession>
<sequence>MEQFSTWSKNQGIVSNARVENTPYAGYGLFATKDSCNNPVVHVPFSALLSSQKAIQKGPFAETLQILYKLNSLDEIAQIYEKQVICLFLIYCQFFDETTEWKSYMDILPSIAFFKQNHPLFNLQYLQGTSLEHSVRAKLHKLRKELEMINQANSNWLSKIDIEMYKWADCVFWSRVVGIGSAAASEASVTSNMVLVPYFDFANHSANSPNMRWQPTLDGGIDLVTYPDMVKEGDELLLSYGSKPNQELLFLHCFCVENNPNSSCFTLPASPFLNPEDDPLNIPKIRWLKHAGVKPTLNLSRSVKDTELLDIGWAYESIIVMYLVAMNENDGIQFSLDKEENVQLHIKGKKITTLEALEQVTNGMRLLPVIQLRVIMLLIDALQYQYSMNTDHAMIDETPIAKQALVYRNEEKALLESALQTLSKLSDKLMKDEIVIEYLENTQ</sequence>
<dbReference type="Proteomes" id="UP000054107">
    <property type="component" value="Unassembled WGS sequence"/>
</dbReference>
<dbReference type="InterPro" id="IPR046341">
    <property type="entry name" value="SET_dom_sf"/>
</dbReference>
<dbReference type="Gene3D" id="3.90.1410.10">
    <property type="entry name" value="set domain protein methyltransferase, domain 1"/>
    <property type="match status" value="1"/>
</dbReference>